<keyword evidence="8" id="KW-0804">Transcription</keyword>
<evidence type="ECO:0000256" key="12">
    <source>
        <dbReference type="SAM" id="Phobius"/>
    </source>
</evidence>
<evidence type="ECO:0000256" key="2">
    <source>
        <dbReference type="ARBA" id="ARBA00004236"/>
    </source>
</evidence>
<evidence type="ECO:0000256" key="11">
    <source>
        <dbReference type="SAM" id="MobiDB-lite"/>
    </source>
</evidence>
<dbReference type="Proteomes" id="UP000189004">
    <property type="component" value="Unassembled WGS sequence"/>
</dbReference>
<proteinExistence type="predicted"/>
<protein>
    <recommendedName>
        <fullName evidence="10">Regulator of SigK</fullName>
    </recommendedName>
    <alternativeName>
        <fullName evidence="9">Sigma-K anti-sigma factor RskA</fullName>
    </alternativeName>
</protein>
<dbReference type="InterPro" id="IPR051474">
    <property type="entry name" value="Anti-sigma-K/W_factor"/>
</dbReference>
<evidence type="ECO:0000256" key="10">
    <source>
        <dbReference type="ARBA" id="ARBA00030803"/>
    </source>
</evidence>
<feature type="compositionally biased region" description="Low complexity" evidence="11">
    <location>
        <begin position="235"/>
        <end position="246"/>
    </location>
</feature>
<comment type="caution">
    <text evidence="15">The sequence shown here is derived from an EMBL/GenBank/DDBJ whole genome shotgun (WGS) entry which is preliminary data.</text>
</comment>
<gene>
    <name evidence="15" type="ORF">NOSIN_21600</name>
</gene>
<evidence type="ECO:0000313" key="16">
    <source>
        <dbReference type="Proteomes" id="UP000189004"/>
    </source>
</evidence>
<comment type="subcellular location">
    <subcellularLocation>
        <location evidence="2">Cell membrane</location>
    </subcellularLocation>
    <subcellularLocation>
        <location evidence="1">Membrane</location>
        <topology evidence="1">Single-pass membrane protein</topology>
    </subcellularLocation>
</comment>
<keyword evidence="4 12" id="KW-0812">Transmembrane</keyword>
<evidence type="ECO:0000259" key="13">
    <source>
        <dbReference type="Pfam" id="PF10099"/>
    </source>
</evidence>
<evidence type="ECO:0000256" key="1">
    <source>
        <dbReference type="ARBA" id="ARBA00004167"/>
    </source>
</evidence>
<evidence type="ECO:0000256" key="4">
    <source>
        <dbReference type="ARBA" id="ARBA00022692"/>
    </source>
</evidence>
<dbReference type="Pfam" id="PF13490">
    <property type="entry name" value="zf-HC2"/>
    <property type="match status" value="1"/>
</dbReference>
<dbReference type="STRING" id="501010.NOSIN_21600"/>
<dbReference type="AlphaFoldDB" id="A0A1V3C6I3"/>
<dbReference type="PANTHER" id="PTHR37461">
    <property type="entry name" value="ANTI-SIGMA-K FACTOR RSKA"/>
    <property type="match status" value="1"/>
</dbReference>
<keyword evidence="5 12" id="KW-1133">Transmembrane helix</keyword>
<evidence type="ECO:0000256" key="3">
    <source>
        <dbReference type="ARBA" id="ARBA00022475"/>
    </source>
</evidence>
<evidence type="ECO:0000259" key="14">
    <source>
        <dbReference type="Pfam" id="PF13490"/>
    </source>
</evidence>
<dbReference type="InterPro" id="IPR041916">
    <property type="entry name" value="Anti_sigma_zinc_sf"/>
</dbReference>
<reference evidence="16" key="1">
    <citation type="submission" date="2016-08" db="EMBL/GenBank/DDBJ databases">
        <authorList>
            <person name="Tokovenko B."/>
            <person name="Kalinowski J."/>
        </authorList>
    </citation>
    <scope>NUCLEOTIDE SEQUENCE [LARGE SCALE GENOMIC DNA]</scope>
    <source>
        <strain evidence="16">UTMC102</strain>
    </source>
</reference>
<evidence type="ECO:0000256" key="7">
    <source>
        <dbReference type="ARBA" id="ARBA00023136"/>
    </source>
</evidence>
<evidence type="ECO:0000256" key="5">
    <source>
        <dbReference type="ARBA" id="ARBA00022989"/>
    </source>
</evidence>
<feature type="region of interest" description="Disordered" evidence="11">
    <location>
        <begin position="211"/>
        <end position="246"/>
    </location>
</feature>
<dbReference type="GO" id="GO:0016989">
    <property type="term" value="F:sigma factor antagonist activity"/>
    <property type="evidence" value="ECO:0007669"/>
    <property type="project" value="TreeGrafter"/>
</dbReference>
<keyword evidence="3" id="KW-1003">Cell membrane</keyword>
<dbReference type="Gene3D" id="1.10.10.1320">
    <property type="entry name" value="Anti-sigma factor, zinc-finger domain"/>
    <property type="match status" value="1"/>
</dbReference>
<accession>A0A1V3C6I3</accession>
<organism evidence="15 16">
    <name type="scientific">Nocardiopsis sinuspersici</name>
    <dbReference type="NCBI Taxonomy" id="501010"/>
    <lineage>
        <taxon>Bacteria</taxon>
        <taxon>Bacillati</taxon>
        <taxon>Actinomycetota</taxon>
        <taxon>Actinomycetes</taxon>
        <taxon>Streptosporangiales</taxon>
        <taxon>Nocardiopsidaceae</taxon>
        <taxon>Nocardiopsis</taxon>
    </lineage>
</organism>
<evidence type="ECO:0000256" key="9">
    <source>
        <dbReference type="ARBA" id="ARBA00029829"/>
    </source>
</evidence>
<dbReference type="RefSeq" id="WP_077692534.1">
    <property type="nucleotide sequence ID" value="NZ_MCOK01000001.1"/>
</dbReference>
<dbReference type="Pfam" id="PF10099">
    <property type="entry name" value="RskA_C"/>
    <property type="match status" value="1"/>
</dbReference>
<keyword evidence="16" id="KW-1185">Reference proteome</keyword>
<evidence type="ECO:0000313" key="15">
    <source>
        <dbReference type="EMBL" id="OOC56099.1"/>
    </source>
</evidence>
<dbReference type="InterPro" id="IPR018764">
    <property type="entry name" value="RskA_C"/>
</dbReference>
<dbReference type="GO" id="GO:0006417">
    <property type="term" value="P:regulation of translation"/>
    <property type="evidence" value="ECO:0007669"/>
    <property type="project" value="TreeGrafter"/>
</dbReference>
<feature type="domain" description="Anti-sigma K factor RskA C-terminal" evidence="13">
    <location>
        <begin position="107"/>
        <end position="239"/>
    </location>
</feature>
<keyword evidence="7 12" id="KW-0472">Membrane</keyword>
<evidence type="ECO:0000256" key="6">
    <source>
        <dbReference type="ARBA" id="ARBA00023015"/>
    </source>
</evidence>
<feature type="domain" description="Putative zinc-finger" evidence="14">
    <location>
        <begin position="13"/>
        <end position="37"/>
    </location>
</feature>
<dbReference type="EMBL" id="MCOK01000001">
    <property type="protein sequence ID" value="OOC56099.1"/>
    <property type="molecule type" value="Genomic_DNA"/>
</dbReference>
<evidence type="ECO:0000256" key="8">
    <source>
        <dbReference type="ARBA" id="ARBA00023163"/>
    </source>
</evidence>
<name>A0A1V3C6I3_9ACTN</name>
<dbReference type="GO" id="GO:0005886">
    <property type="term" value="C:plasma membrane"/>
    <property type="evidence" value="ECO:0007669"/>
    <property type="project" value="UniProtKB-SubCell"/>
</dbReference>
<dbReference type="InterPro" id="IPR027383">
    <property type="entry name" value="Znf_put"/>
</dbReference>
<dbReference type="OrthoDB" id="153510at2"/>
<feature type="transmembrane region" description="Helical" evidence="12">
    <location>
        <begin position="102"/>
        <end position="125"/>
    </location>
</feature>
<sequence>MSEAGVHGLTAGYAVNALDPAEAEAAEQHLAECEDCRRDLADFRETAVRLAGAETREPRPEVWEAVRGAALRTRQLPPADASERGGRPRTGVVRRLPLRSRWLPWMVAAACALVAVVLAGSLVSVSQRMDSESRHAAEMEELLAASDTNMVEAPLGDARATVFASYEMDAAMLVVEGLPSAPRGMAYQMWWADEGDVRPAGMLEPSAGGRYSGMAKDMGSPEELRVSLEPEEGASEPSGEAMSIDM</sequence>
<dbReference type="PANTHER" id="PTHR37461:SF1">
    <property type="entry name" value="ANTI-SIGMA-K FACTOR RSKA"/>
    <property type="match status" value="1"/>
</dbReference>
<keyword evidence="6" id="KW-0805">Transcription regulation</keyword>